<dbReference type="GO" id="GO:0003677">
    <property type="term" value="F:DNA binding"/>
    <property type="evidence" value="ECO:0007669"/>
    <property type="project" value="InterPro"/>
</dbReference>
<evidence type="ECO:0000259" key="6">
    <source>
        <dbReference type="Pfam" id="PF08281"/>
    </source>
</evidence>
<dbReference type="InterPro" id="IPR014327">
    <property type="entry name" value="RNA_pol_sigma70_bacteroid"/>
</dbReference>
<feature type="domain" description="RNA polymerase sigma-70 region 2" evidence="5">
    <location>
        <begin position="29"/>
        <end position="93"/>
    </location>
</feature>
<dbReference type="Pfam" id="PF08281">
    <property type="entry name" value="Sigma70_r4_2"/>
    <property type="match status" value="1"/>
</dbReference>
<dbReference type="NCBIfam" id="TIGR02985">
    <property type="entry name" value="Sig70_bacteroi1"/>
    <property type="match status" value="1"/>
</dbReference>
<dbReference type="Proteomes" id="UP000294498">
    <property type="component" value="Unassembled WGS sequence"/>
</dbReference>
<dbReference type="InterPro" id="IPR013324">
    <property type="entry name" value="RNA_pol_sigma_r3/r4-like"/>
</dbReference>
<organism evidence="7 8">
    <name type="scientific">Dinghuibacter silviterrae</name>
    <dbReference type="NCBI Taxonomy" id="1539049"/>
    <lineage>
        <taxon>Bacteria</taxon>
        <taxon>Pseudomonadati</taxon>
        <taxon>Bacteroidota</taxon>
        <taxon>Chitinophagia</taxon>
        <taxon>Chitinophagales</taxon>
        <taxon>Chitinophagaceae</taxon>
        <taxon>Dinghuibacter</taxon>
    </lineage>
</organism>
<dbReference type="PANTHER" id="PTHR43133:SF46">
    <property type="entry name" value="RNA POLYMERASE SIGMA-70 FACTOR ECF SUBFAMILY"/>
    <property type="match status" value="1"/>
</dbReference>
<dbReference type="PANTHER" id="PTHR43133">
    <property type="entry name" value="RNA POLYMERASE ECF-TYPE SIGMA FACTO"/>
    <property type="match status" value="1"/>
</dbReference>
<dbReference type="SUPFAM" id="SSF88946">
    <property type="entry name" value="Sigma2 domain of RNA polymerase sigma factors"/>
    <property type="match status" value="1"/>
</dbReference>
<dbReference type="InterPro" id="IPR014284">
    <property type="entry name" value="RNA_pol_sigma-70_dom"/>
</dbReference>
<dbReference type="AlphaFoldDB" id="A0A4R8DSN5"/>
<dbReference type="GO" id="GO:0016987">
    <property type="term" value="F:sigma factor activity"/>
    <property type="evidence" value="ECO:0007669"/>
    <property type="project" value="UniProtKB-KW"/>
</dbReference>
<dbReference type="Pfam" id="PF04542">
    <property type="entry name" value="Sigma70_r2"/>
    <property type="match status" value="1"/>
</dbReference>
<comment type="caution">
    <text evidence="7">The sequence shown here is derived from an EMBL/GenBank/DDBJ whole genome shotgun (WGS) entry which is preliminary data.</text>
</comment>
<keyword evidence="2" id="KW-0805">Transcription regulation</keyword>
<feature type="domain" description="RNA polymerase sigma factor 70 region 4 type 2" evidence="6">
    <location>
        <begin position="123"/>
        <end position="176"/>
    </location>
</feature>
<evidence type="ECO:0000259" key="5">
    <source>
        <dbReference type="Pfam" id="PF04542"/>
    </source>
</evidence>
<keyword evidence="3" id="KW-0731">Sigma factor</keyword>
<dbReference type="InterPro" id="IPR013249">
    <property type="entry name" value="RNA_pol_sigma70_r4_t2"/>
</dbReference>
<evidence type="ECO:0000256" key="4">
    <source>
        <dbReference type="ARBA" id="ARBA00023163"/>
    </source>
</evidence>
<dbReference type="SUPFAM" id="SSF88659">
    <property type="entry name" value="Sigma3 and sigma4 domains of RNA polymerase sigma factors"/>
    <property type="match status" value="1"/>
</dbReference>
<dbReference type="InterPro" id="IPR007627">
    <property type="entry name" value="RNA_pol_sigma70_r2"/>
</dbReference>
<dbReference type="InterPro" id="IPR036388">
    <property type="entry name" value="WH-like_DNA-bd_sf"/>
</dbReference>
<evidence type="ECO:0000256" key="2">
    <source>
        <dbReference type="ARBA" id="ARBA00023015"/>
    </source>
</evidence>
<comment type="similarity">
    <text evidence="1">Belongs to the sigma-70 factor family. ECF subfamily.</text>
</comment>
<evidence type="ECO:0000313" key="7">
    <source>
        <dbReference type="EMBL" id="TDX00878.1"/>
    </source>
</evidence>
<accession>A0A4R8DSN5</accession>
<gene>
    <name evidence="7" type="ORF">EDB95_1907</name>
</gene>
<evidence type="ECO:0000313" key="8">
    <source>
        <dbReference type="Proteomes" id="UP000294498"/>
    </source>
</evidence>
<protein>
    <submittedName>
        <fullName evidence="7">RNA polymerase sigma-70 factor (ECF subfamily)</fullName>
    </submittedName>
</protein>
<keyword evidence="8" id="KW-1185">Reference proteome</keyword>
<dbReference type="RefSeq" id="WP_162852532.1">
    <property type="nucleotide sequence ID" value="NZ_SODV01000001.1"/>
</dbReference>
<dbReference type="InterPro" id="IPR013325">
    <property type="entry name" value="RNA_pol_sigma_r2"/>
</dbReference>
<dbReference type="InterPro" id="IPR039425">
    <property type="entry name" value="RNA_pol_sigma-70-like"/>
</dbReference>
<evidence type="ECO:0000256" key="1">
    <source>
        <dbReference type="ARBA" id="ARBA00010641"/>
    </source>
</evidence>
<name>A0A4R8DSN5_9BACT</name>
<dbReference type="EMBL" id="SODV01000001">
    <property type="protein sequence ID" value="TDX00878.1"/>
    <property type="molecule type" value="Genomic_DNA"/>
</dbReference>
<evidence type="ECO:0000256" key="3">
    <source>
        <dbReference type="ARBA" id="ARBA00023082"/>
    </source>
</evidence>
<reference evidence="7 8" key="1">
    <citation type="submission" date="2019-03" db="EMBL/GenBank/DDBJ databases">
        <title>Genomic Encyclopedia of Type Strains, Phase IV (KMG-IV): sequencing the most valuable type-strain genomes for metagenomic binning, comparative biology and taxonomic classification.</title>
        <authorList>
            <person name="Goeker M."/>
        </authorList>
    </citation>
    <scope>NUCLEOTIDE SEQUENCE [LARGE SCALE GENOMIC DNA]</scope>
    <source>
        <strain evidence="7 8">DSM 100059</strain>
    </source>
</reference>
<keyword evidence="4" id="KW-0804">Transcription</keyword>
<sequence length="185" mass="22242">MTGLPDIQRLTERITYEHSEQAYKQLFLLFYKDLYRFAYSMLKAHEASEEVVSDVMMRLWIQRERLPEIRSLRVYLFTAIRNAALNYLEQHHRYTSWDLDNVEVGHDLDLYNPEEILLKEEWRRQIETMIRSLPPQCQMAYKLVREEGLTYKEVASIMGIAENTVDRHLNIAFRKLTALARKYQH</sequence>
<proteinExistence type="inferred from homology"/>
<dbReference type="NCBIfam" id="TIGR02937">
    <property type="entry name" value="sigma70-ECF"/>
    <property type="match status" value="1"/>
</dbReference>
<dbReference type="GO" id="GO:0006352">
    <property type="term" value="P:DNA-templated transcription initiation"/>
    <property type="evidence" value="ECO:0007669"/>
    <property type="project" value="InterPro"/>
</dbReference>
<dbReference type="Gene3D" id="1.10.10.10">
    <property type="entry name" value="Winged helix-like DNA-binding domain superfamily/Winged helix DNA-binding domain"/>
    <property type="match status" value="1"/>
</dbReference>
<dbReference type="Gene3D" id="1.10.1740.10">
    <property type="match status" value="1"/>
</dbReference>